<dbReference type="Proteomes" id="UP000003074">
    <property type="component" value="Unassembled WGS sequence"/>
</dbReference>
<evidence type="ECO:0008006" key="3">
    <source>
        <dbReference type="Google" id="ProtNLM"/>
    </source>
</evidence>
<dbReference type="AlphaFoldDB" id="F7QTY6"/>
<name>F7QTY6_9LACO</name>
<protein>
    <recommendedName>
        <fullName evidence="3">DUF2971 domain-containing protein</fullName>
    </recommendedName>
</protein>
<dbReference type="InterPro" id="IPR021352">
    <property type="entry name" value="DUF2971"/>
</dbReference>
<reference evidence="1 2" key="1">
    <citation type="journal article" date="2011" name="J. Bacteriol.">
        <title>Genome Sequence of Lactobacillus salivarius GJ-24, a Probiotic Strain Isolated from Healthy Adult Intestine.</title>
        <authorList>
            <person name="Cho Y.J."/>
            <person name="Choi J.K."/>
            <person name="Kim J.H."/>
            <person name="Lim Y.S."/>
            <person name="Ham J.S."/>
            <person name="Kang D.K."/>
            <person name="Chun J."/>
            <person name="Paik H.D."/>
            <person name="Kim G.B."/>
        </authorList>
    </citation>
    <scope>NUCLEOTIDE SEQUENCE [LARGE SCALE GENOMIC DNA]</scope>
    <source>
        <strain evidence="1 2">GJ-24</strain>
    </source>
</reference>
<evidence type="ECO:0000313" key="2">
    <source>
        <dbReference type="Proteomes" id="UP000003074"/>
    </source>
</evidence>
<dbReference type="PATRIC" id="fig|1041521.3.peg.658"/>
<gene>
    <name evidence="1" type="ORF">LSGJ_00654</name>
</gene>
<dbReference type="Pfam" id="PF11185">
    <property type="entry name" value="DUF2971"/>
    <property type="match status" value="1"/>
</dbReference>
<dbReference type="EMBL" id="AFOI01000002">
    <property type="protein sequence ID" value="EGM52234.1"/>
    <property type="molecule type" value="Genomic_DNA"/>
</dbReference>
<organism evidence="1 2">
    <name type="scientific">Ligilactobacillus salivarius GJ-24</name>
    <dbReference type="NCBI Taxonomy" id="1041521"/>
    <lineage>
        <taxon>Bacteria</taxon>
        <taxon>Bacillati</taxon>
        <taxon>Bacillota</taxon>
        <taxon>Bacilli</taxon>
        <taxon>Lactobacillales</taxon>
        <taxon>Lactobacillaceae</taxon>
        <taxon>Ligilactobacillus</taxon>
    </lineage>
</organism>
<sequence length="331" mass="38443">MVKNNDEFLYSLMKEGVPDDIKHMIMNLSTEGKNALVNWYDEKSEFHKYADLVLNVYNFGIDTENSMIIYHYTTMESLEKILDSGYFRIKASDYMNDPDEFRWASKIGKSYLKKLGANSEEIAAFESMINTQPLNDSYIWSFTKNEDSQNLFNVYGNKSGVAVGFDLKDVMMVLASYNSNGKSDLTQFKKGDAFTFPLQVEYEKSKQEKFIYPVVKEWLWAYRSSKDDPYDMKMIMLHCSKNISLFNMVFKNPILRQEEELRFVVTRIGEGGRNPKLTVGGIPYTKCPITTEFIKSVRLQTGNSYDTNQVKKLFDSYGYRNVSIYKSNIPY</sequence>
<comment type="caution">
    <text evidence="1">The sequence shown here is derived from an EMBL/GenBank/DDBJ whole genome shotgun (WGS) entry which is preliminary data.</text>
</comment>
<evidence type="ECO:0000313" key="1">
    <source>
        <dbReference type="EMBL" id="EGM52234.1"/>
    </source>
</evidence>
<dbReference type="RefSeq" id="WP_004564247.1">
    <property type="nucleotide sequence ID" value="NZ_AFOI01000002.1"/>
</dbReference>
<proteinExistence type="predicted"/>
<accession>F7QTY6</accession>